<accession>A0A915AEC1</accession>
<dbReference type="Proteomes" id="UP000887569">
    <property type="component" value="Unplaced"/>
</dbReference>
<name>A0A915AEC1_PARUN</name>
<dbReference type="AlphaFoldDB" id="A0A915AEC1"/>
<organism evidence="2 4">
    <name type="scientific">Parascaris univalens</name>
    <name type="common">Nematode worm</name>
    <dbReference type="NCBI Taxonomy" id="6257"/>
    <lineage>
        <taxon>Eukaryota</taxon>
        <taxon>Metazoa</taxon>
        <taxon>Ecdysozoa</taxon>
        <taxon>Nematoda</taxon>
        <taxon>Chromadorea</taxon>
        <taxon>Rhabditida</taxon>
        <taxon>Spirurina</taxon>
        <taxon>Ascaridomorpha</taxon>
        <taxon>Ascaridoidea</taxon>
        <taxon>Ascarididae</taxon>
        <taxon>Parascaris</taxon>
    </lineage>
</organism>
<proteinExistence type="predicted"/>
<keyword evidence="1" id="KW-0472">Membrane</keyword>
<dbReference type="WBParaSite" id="PgR006_g082_t02">
    <property type="protein sequence ID" value="PgR006_g082_t02"/>
    <property type="gene ID" value="PgR006_g082"/>
</dbReference>
<feature type="transmembrane region" description="Helical" evidence="1">
    <location>
        <begin position="69"/>
        <end position="87"/>
    </location>
</feature>
<evidence type="ECO:0000313" key="3">
    <source>
        <dbReference type="WBParaSite" id="PgR006_g082_t01"/>
    </source>
</evidence>
<keyword evidence="1" id="KW-0812">Transmembrane</keyword>
<protein>
    <submittedName>
        <fullName evidence="3 4">Uncharacterized protein</fullName>
    </submittedName>
</protein>
<evidence type="ECO:0000313" key="4">
    <source>
        <dbReference type="WBParaSite" id="PgR006_g082_t02"/>
    </source>
</evidence>
<keyword evidence="2" id="KW-1185">Reference proteome</keyword>
<sequence length="103" mass="11510">MEPPPSYSEVIASDLRNGPYNAAYPRYDACTPPARSHFVPSYSFSSRAWAPSAPQPDDDRSDEAKNRRVISTIIMFILIFAVIIIIAKLTEHARYSIPVTPRG</sequence>
<dbReference type="WBParaSite" id="PgR006_g082_t01">
    <property type="protein sequence ID" value="PgR006_g082_t01"/>
    <property type="gene ID" value="PgR006_g082"/>
</dbReference>
<reference evidence="3 4" key="1">
    <citation type="submission" date="2022-11" db="UniProtKB">
        <authorList>
            <consortium name="WormBaseParasite"/>
        </authorList>
    </citation>
    <scope>IDENTIFICATION</scope>
</reference>
<keyword evidence="1" id="KW-1133">Transmembrane helix</keyword>
<evidence type="ECO:0000313" key="2">
    <source>
        <dbReference type="Proteomes" id="UP000887569"/>
    </source>
</evidence>
<evidence type="ECO:0000256" key="1">
    <source>
        <dbReference type="SAM" id="Phobius"/>
    </source>
</evidence>